<protein>
    <recommendedName>
        <fullName evidence="3">HAT C-terminal dimerisation domain-containing protein</fullName>
    </recommendedName>
</protein>
<dbReference type="Proteomes" id="UP000438429">
    <property type="component" value="Unassembled WGS sequence"/>
</dbReference>
<accession>A0A6A4T305</accession>
<evidence type="ECO:0000313" key="2">
    <source>
        <dbReference type="Proteomes" id="UP000438429"/>
    </source>
</evidence>
<gene>
    <name evidence="1" type="ORF">F2P81_006361</name>
</gene>
<evidence type="ECO:0008006" key="3">
    <source>
        <dbReference type="Google" id="ProtNLM"/>
    </source>
</evidence>
<evidence type="ECO:0000313" key="1">
    <source>
        <dbReference type="EMBL" id="KAF0040463.1"/>
    </source>
</evidence>
<name>A0A6A4T305_SCOMX</name>
<sequence length="89" mass="10160">MEELFEETFASTDTGKKTFANTIKEEVASFKVASGIPVDHHPLEWWNISFETIPPNEMTSPIPSRTTQISVLMLRSYQLDETFMTLSMT</sequence>
<dbReference type="EMBL" id="VEVO01000006">
    <property type="protein sequence ID" value="KAF0040463.1"/>
    <property type="molecule type" value="Genomic_DNA"/>
</dbReference>
<comment type="caution">
    <text evidence="1">The sequence shown here is derived from an EMBL/GenBank/DDBJ whole genome shotgun (WGS) entry which is preliminary data.</text>
</comment>
<reference evidence="1 2" key="1">
    <citation type="submission" date="2019-06" db="EMBL/GenBank/DDBJ databases">
        <title>Draft genomes of female and male turbot (Scophthalmus maximus).</title>
        <authorList>
            <person name="Xu H."/>
            <person name="Xu X.-W."/>
            <person name="Shao C."/>
            <person name="Chen S."/>
        </authorList>
    </citation>
    <scope>NUCLEOTIDE SEQUENCE [LARGE SCALE GENOMIC DNA]</scope>
    <source>
        <strain evidence="1">Ysfricsl-2016a</strain>
        <tissue evidence="1">Blood</tissue>
    </source>
</reference>
<dbReference type="AlphaFoldDB" id="A0A6A4T305"/>
<organism evidence="1 2">
    <name type="scientific">Scophthalmus maximus</name>
    <name type="common">Turbot</name>
    <name type="synonym">Psetta maxima</name>
    <dbReference type="NCBI Taxonomy" id="52904"/>
    <lineage>
        <taxon>Eukaryota</taxon>
        <taxon>Metazoa</taxon>
        <taxon>Chordata</taxon>
        <taxon>Craniata</taxon>
        <taxon>Vertebrata</taxon>
        <taxon>Euteleostomi</taxon>
        <taxon>Actinopterygii</taxon>
        <taxon>Neopterygii</taxon>
        <taxon>Teleostei</taxon>
        <taxon>Neoteleostei</taxon>
        <taxon>Acanthomorphata</taxon>
        <taxon>Carangaria</taxon>
        <taxon>Pleuronectiformes</taxon>
        <taxon>Pleuronectoidei</taxon>
        <taxon>Scophthalmidae</taxon>
        <taxon>Scophthalmus</taxon>
    </lineage>
</organism>
<proteinExistence type="predicted"/>